<organism evidence="1 2">
    <name type="scientific">Araneus ventricosus</name>
    <name type="common">Orbweaver spider</name>
    <name type="synonym">Epeira ventricosa</name>
    <dbReference type="NCBI Taxonomy" id="182803"/>
    <lineage>
        <taxon>Eukaryota</taxon>
        <taxon>Metazoa</taxon>
        <taxon>Ecdysozoa</taxon>
        <taxon>Arthropoda</taxon>
        <taxon>Chelicerata</taxon>
        <taxon>Arachnida</taxon>
        <taxon>Araneae</taxon>
        <taxon>Araneomorphae</taxon>
        <taxon>Entelegynae</taxon>
        <taxon>Araneoidea</taxon>
        <taxon>Araneidae</taxon>
        <taxon>Araneus</taxon>
    </lineage>
</organism>
<evidence type="ECO:0000313" key="2">
    <source>
        <dbReference type="Proteomes" id="UP000499080"/>
    </source>
</evidence>
<dbReference type="EMBL" id="BGPR01002537">
    <property type="protein sequence ID" value="GBM75125.1"/>
    <property type="molecule type" value="Genomic_DNA"/>
</dbReference>
<accession>A0A4Y2IBZ0</accession>
<comment type="caution">
    <text evidence="1">The sequence shown here is derived from an EMBL/GenBank/DDBJ whole genome shotgun (WGS) entry which is preliminary data.</text>
</comment>
<proteinExistence type="predicted"/>
<gene>
    <name evidence="1" type="ORF">AVEN_88367_1</name>
</gene>
<keyword evidence="2" id="KW-1185">Reference proteome</keyword>
<dbReference type="AlphaFoldDB" id="A0A4Y2IBZ0"/>
<evidence type="ECO:0000313" key="1">
    <source>
        <dbReference type="EMBL" id="GBM75125.1"/>
    </source>
</evidence>
<sequence length="180" mass="20415">MIWWHGFSFGSIRGGSRFHRRSSVYPPAAVARQFGKGEEVPSSSVDHDSNLEVHPEIALPVNESIDVKRGLLTSSRERYLRINATEATDWRIIPKPIHAQTQLSHLLYSVHSTADTASKWMRSRPISKGILASGRFSKARHSPLFQSGIFGTREGKTFRQCEKPMKIGANEWELLEFRID</sequence>
<name>A0A4Y2IBZ0_ARAVE</name>
<reference evidence="1 2" key="1">
    <citation type="journal article" date="2019" name="Sci. Rep.">
        <title>Orb-weaving spider Araneus ventricosus genome elucidates the spidroin gene catalogue.</title>
        <authorList>
            <person name="Kono N."/>
            <person name="Nakamura H."/>
            <person name="Ohtoshi R."/>
            <person name="Moran D.A.P."/>
            <person name="Shinohara A."/>
            <person name="Yoshida Y."/>
            <person name="Fujiwara M."/>
            <person name="Mori M."/>
            <person name="Tomita M."/>
            <person name="Arakawa K."/>
        </authorList>
    </citation>
    <scope>NUCLEOTIDE SEQUENCE [LARGE SCALE GENOMIC DNA]</scope>
</reference>
<protein>
    <submittedName>
        <fullName evidence="1">Uncharacterized protein</fullName>
    </submittedName>
</protein>
<dbReference type="Proteomes" id="UP000499080">
    <property type="component" value="Unassembled WGS sequence"/>
</dbReference>